<gene>
    <name evidence="1" type="ORF">Ctaglu_29600</name>
</gene>
<dbReference type="AlphaFoldDB" id="A0A401UP90"/>
<comment type="caution">
    <text evidence="1">The sequence shown here is derived from an EMBL/GenBank/DDBJ whole genome shotgun (WGS) entry which is preliminary data.</text>
</comment>
<dbReference type="OrthoDB" id="1953412at2"/>
<organism evidence="1 2">
    <name type="scientific">Clostridium tagluense</name>
    <dbReference type="NCBI Taxonomy" id="360422"/>
    <lineage>
        <taxon>Bacteria</taxon>
        <taxon>Bacillati</taxon>
        <taxon>Bacillota</taxon>
        <taxon>Clostridia</taxon>
        <taxon>Eubacteriales</taxon>
        <taxon>Clostridiaceae</taxon>
        <taxon>Clostridium</taxon>
    </lineage>
</organism>
<evidence type="ECO:0000313" key="1">
    <source>
        <dbReference type="EMBL" id="GCD11337.1"/>
    </source>
</evidence>
<name>A0A401UP90_9CLOT</name>
<protein>
    <submittedName>
        <fullName evidence="1">Uncharacterized protein</fullName>
    </submittedName>
</protein>
<evidence type="ECO:0000313" key="2">
    <source>
        <dbReference type="Proteomes" id="UP000287872"/>
    </source>
</evidence>
<accession>A0A401UP90</accession>
<keyword evidence="2" id="KW-1185">Reference proteome</keyword>
<proteinExistence type="predicted"/>
<sequence length="281" mass="32971">MPIYSPASKEILEIIKQYTKKGEVVKIFDPLEYNNILYREITFSKKLFRNFRKENLGYLYINEKNEIVNEKSLQERLAKLAYFSDVFYNTESRICIVNAFQEDGAIEKDKKDYKLVEAGLDFLTKEGIVDSEQVKQVVIKLPSVRKNNNAVLKQLMAKAGEYKTEKKYFNAHMLEELLPIYREALSINLQKIKLIDSGSGCYSNIKKTAEKKRKQMSIRFNHKLTQPLMKISYMMGYFNKLVDTCIIISKMSDTEYFKYLGTIEKENIDYRVNLNRSKKNS</sequence>
<dbReference type="RefSeq" id="WP_125003066.1">
    <property type="nucleotide sequence ID" value="NZ_BHYK01000017.1"/>
</dbReference>
<dbReference type="EMBL" id="BHYK01000017">
    <property type="protein sequence ID" value="GCD11337.1"/>
    <property type="molecule type" value="Genomic_DNA"/>
</dbReference>
<reference evidence="1 2" key="1">
    <citation type="submission" date="2018-11" db="EMBL/GenBank/DDBJ databases">
        <title>Genome sequencing and assembly of Clostridium tagluense strain A121.</title>
        <authorList>
            <person name="Murakami T."/>
            <person name="Segawa T."/>
            <person name="Shcherbakova V.A."/>
            <person name="Mori H."/>
            <person name="Yoshimura Y."/>
        </authorList>
    </citation>
    <scope>NUCLEOTIDE SEQUENCE [LARGE SCALE GENOMIC DNA]</scope>
    <source>
        <strain evidence="1 2">A121</strain>
    </source>
</reference>
<dbReference type="Proteomes" id="UP000287872">
    <property type="component" value="Unassembled WGS sequence"/>
</dbReference>